<name>A0A6N2RN80_9FIRM</name>
<dbReference type="PANTHER" id="PTHR42967:SF1">
    <property type="entry name" value="MBL FOLD METALLO-HYDROLASE"/>
    <property type="match status" value="1"/>
</dbReference>
<dbReference type="Pfam" id="PF13483">
    <property type="entry name" value="Lactamase_B_3"/>
    <property type="match status" value="1"/>
</dbReference>
<reference evidence="1" key="1">
    <citation type="submission" date="2019-11" db="EMBL/GenBank/DDBJ databases">
        <authorList>
            <person name="Feng L."/>
        </authorList>
    </citation>
    <scope>NUCLEOTIDE SEQUENCE</scope>
    <source>
        <strain evidence="1">AvaginalisLFYP127</strain>
    </source>
</reference>
<dbReference type="PANTHER" id="PTHR42967">
    <property type="entry name" value="METAL DEPENDENT HYDROLASE"/>
    <property type="match status" value="1"/>
</dbReference>
<evidence type="ECO:0000313" key="1">
    <source>
        <dbReference type="EMBL" id="VYS81050.1"/>
    </source>
</evidence>
<dbReference type="Gene3D" id="3.60.15.10">
    <property type="entry name" value="Ribonuclease Z/Hydroxyacylglutathione hydrolase-like"/>
    <property type="match status" value="1"/>
</dbReference>
<proteinExistence type="predicted"/>
<dbReference type="EMBL" id="CACRSW010000004">
    <property type="protein sequence ID" value="VYS81050.1"/>
    <property type="molecule type" value="Genomic_DNA"/>
</dbReference>
<dbReference type="AlphaFoldDB" id="A0A6N2RN80"/>
<accession>A0A6N2RN80</accession>
<dbReference type="SUPFAM" id="SSF56281">
    <property type="entry name" value="Metallo-hydrolase/oxidoreductase"/>
    <property type="match status" value="1"/>
</dbReference>
<sequence length="257" mass="30104">MIEKIIITYIYHSCYTVEIGDYFIIFDYYKGVLNIPEDKIVIFVASHGHSDHYTSEILKIPNMKNYTYILSSDIGHLESDDNIIYIKDNKLGMDQLKSLYNSKNVYLVDPYQFKEININGRKISIKTFGSTDEGISLILYIESLSIFHAGDLNYWAWEDYDDKRLEKEYYAFIDQVEKIKKDSIDIAFFPVDYRLGENYYKGAKIFADTVKPQLMFPIHSGDHESISQRFAREIKLEETVFRAIIDKGQKIIVDIKD</sequence>
<organism evidence="1">
    <name type="scientific">Anaerococcus vaginalis</name>
    <dbReference type="NCBI Taxonomy" id="33037"/>
    <lineage>
        <taxon>Bacteria</taxon>
        <taxon>Bacillati</taxon>
        <taxon>Bacillota</taxon>
        <taxon>Tissierellia</taxon>
        <taxon>Tissierellales</taxon>
        <taxon>Peptoniphilaceae</taxon>
        <taxon>Anaerococcus</taxon>
    </lineage>
</organism>
<dbReference type="RefSeq" id="WP_019118107.1">
    <property type="nucleotide sequence ID" value="NZ_CACRSW010000004.1"/>
</dbReference>
<gene>
    <name evidence="1" type="ORF">AVLFYP127_01428</name>
</gene>
<dbReference type="InterPro" id="IPR036866">
    <property type="entry name" value="RibonucZ/Hydroxyglut_hydro"/>
</dbReference>
<protein>
    <submittedName>
        <fullName evidence="1">Beta-lactamase superfamily domain protein</fullName>
    </submittedName>
</protein>